<evidence type="ECO:0000313" key="2">
    <source>
        <dbReference type="Proteomes" id="UP000199706"/>
    </source>
</evidence>
<organism evidence="1 2">
    <name type="scientific">Paraburkholderia phenazinium</name>
    <dbReference type="NCBI Taxonomy" id="60549"/>
    <lineage>
        <taxon>Bacteria</taxon>
        <taxon>Pseudomonadati</taxon>
        <taxon>Pseudomonadota</taxon>
        <taxon>Betaproteobacteria</taxon>
        <taxon>Burkholderiales</taxon>
        <taxon>Burkholderiaceae</taxon>
        <taxon>Paraburkholderia</taxon>
    </lineage>
</organism>
<evidence type="ECO:0000313" key="1">
    <source>
        <dbReference type="EMBL" id="SDH10364.1"/>
    </source>
</evidence>
<protein>
    <submittedName>
        <fullName evidence="1">Uncharacterized protein</fullName>
    </submittedName>
</protein>
<proteinExistence type="predicted"/>
<reference evidence="1 2" key="1">
    <citation type="submission" date="2016-10" db="EMBL/GenBank/DDBJ databases">
        <authorList>
            <person name="de Groot N.N."/>
        </authorList>
    </citation>
    <scope>NUCLEOTIDE SEQUENCE [LARGE SCALE GENOMIC DNA]</scope>
    <source>
        <strain evidence="1 2">LMG 2247</strain>
    </source>
</reference>
<dbReference type="Proteomes" id="UP000199706">
    <property type="component" value="Unassembled WGS sequence"/>
</dbReference>
<gene>
    <name evidence="1" type="ORF">SAMN05216466_107109</name>
</gene>
<name>A0A1G7ZNW3_9BURK</name>
<sequence length="71" mass="7786">MRTLTVNLNGQGSVWASKSCGWPQDHDWQLAHCIDAPAWIPAGSTEYGFSSECDGEDTCVVMATKAIREVR</sequence>
<accession>A0A1G7ZNW3</accession>
<dbReference type="AlphaFoldDB" id="A0A1G7ZNW3"/>
<dbReference type="EMBL" id="FNCJ01000007">
    <property type="protein sequence ID" value="SDH10364.1"/>
    <property type="molecule type" value="Genomic_DNA"/>
</dbReference>